<sequence>MTNSRSLRWLLLVLITVPALSQPKKSITLEDIWGRNAGTFSQRTVEGVNWMKTGGFYTTLDGGRIVKFSIVTGSAVETLFDERQATIPGSAKPVGIEGYQLSGDERKLLITSQEEPIYRRSSKALFYVYDLATKQVTSLSKGGKQQFATFSPDGKRVAFVRENNLFVVDLATGKETKLTSDGKRNAIINGAADWVYEEEFSMARAFEWSPDSKRVAWIRFDESRVPEYDMQLWGGLYPVEYKFKYPKAGEANSIVSVWMADVVSGKKIKAQTGTETDIYLPRIQWTKNANLLSVRRMNRLQNKLDLLHVNATTGQATNVLTETPGTTTITGPTYVDLEFTDDLTYLKDGKSFIWSSERNGYKHLYLYDMTGKLLRPITSGSFEVATVSGINETTGTIFYTSTEIAPSQADGSVSSPLERHLYSIGLNGQNKQRLTTAAGTYTANFSPDFAYYLLYHTSANAPLMVSLRDTKTVNTLRVLESNDALKARLATYLISPKQFFQTKAADGTPLNGWMIRPTNFDSTGSAKKYPVLMFVYGGPGSQTVKNDWDARDFFWYQTLAQKGYIIVSVDGRGTGARGTAFRTATYGQLGKLETEDQIATARYLKTLPYIDPNRVGIWGWSYGGYMTALCMTLGADVFKAGISVSPVTNWRFYDTIYTERYLKRPQDNAAGYDDNSPVTHASKLRGPYLLVHGTGDDNVHFQNSVEFENALIAAGKQFQSFYYPNRNHGIYGGNTRLHLYQMMTDFVEKNL</sequence>
<dbReference type="Gene3D" id="2.140.10.30">
    <property type="entry name" value="Dipeptidylpeptidase IV, N-terminal domain"/>
    <property type="match status" value="1"/>
</dbReference>
<gene>
    <name evidence="5" type="ORF">G8759_05610</name>
</gene>
<protein>
    <submittedName>
        <fullName evidence="5">S9 family peptidase</fullName>
    </submittedName>
</protein>
<dbReference type="InterPro" id="IPR001375">
    <property type="entry name" value="Peptidase_S9_cat"/>
</dbReference>
<dbReference type="Gene3D" id="3.40.50.1820">
    <property type="entry name" value="alpha/beta hydrolase"/>
    <property type="match status" value="1"/>
</dbReference>
<dbReference type="FunFam" id="3.40.50.1820:FF:000003">
    <property type="entry name" value="Dipeptidyl peptidase 4"/>
    <property type="match status" value="1"/>
</dbReference>
<dbReference type="Pfam" id="PF00326">
    <property type="entry name" value="Peptidase_S9"/>
    <property type="match status" value="1"/>
</dbReference>
<dbReference type="KEGG" id="spib:G8759_05610"/>
<evidence type="ECO:0000256" key="1">
    <source>
        <dbReference type="ARBA" id="ARBA00023180"/>
    </source>
</evidence>
<evidence type="ECO:0000256" key="2">
    <source>
        <dbReference type="SAM" id="SignalP"/>
    </source>
</evidence>
<dbReference type="Proteomes" id="UP000501802">
    <property type="component" value="Chromosome"/>
</dbReference>
<feature type="domain" description="Dipeptidylpeptidase IV N-terminal" evidence="4">
    <location>
        <begin position="103"/>
        <end position="462"/>
    </location>
</feature>
<proteinExistence type="predicted"/>
<keyword evidence="2" id="KW-0732">Signal</keyword>
<organism evidence="5 6">
    <name type="scientific">Spirosoma aureum</name>
    <dbReference type="NCBI Taxonomy" id="2692134"/>
    <lineage>
        <taxon>Bacteria</taxon>
        <taxon>Pseudomonadati</taxon>
        <taxon>Bacteroidota</taxon>
        <taxon>Cytophagia</taxon>
        <taxon>Cytophagales</taxon>
        <taxon>Cytophagaceae</taxon>
        <taxon>Spirosoma</taxon>
    </lineage>
</organism>
<feature type="domain" description="Peptidase S9 prolyl oligopeptidase catalytic" evidence="3">
    <location>
        <begin position="557"/>
        <end position="751"/>
    </location>
</feature>
<feature type="chain" id="PRO_5026203293" evidence="2">
    <location>
        <begin position="22"/>
        <end position="751"/>
    </location>
</feature>
<dbReference type="InterPro" id="IPR050278">
    <property type="entry name" value="Serine_Prot_S9B/DPPIV"/>
</dbReference>
<evidence type="ECO:0000259" key="3">
    <source>
        <dbReference type="Pfam" id="PF00326"/>
    </source>
</evidence>
<dbReference type="InterPro" id="IPR002469">
    <property type="entry name" value="Peptidase_S9B_N"/>
</dbReference>
<dbReference type="SUPFAM" id="SSF82171">
    <property type="entry name" value="DPP6 N-terminal domain-like"/>
    <property type="match status" value="1"/>
</dbReference>
<accession>A0A6G9AIH7</accession>
<evidence type="ECO:0000313" key="6">
    <source>
        <dbReference type="Proteomes" id="UP000501802"/>
    </source>
</evidence>
<dbReference type="PANTHER" id="PTHR11731">
    <property type="entry name" value="PROTEASE FAMILY S9B,C DIPEPTIDYL-PEPTIDASE IV-RELATED"/>
    <property type="match status" value="1"/>
</dbReference>
<dbReference type="SUPFAM" id="SSF53474">
    <property type="entry name" value="alpha/beta-Hydrolases"/>
    <property type="match status" value="1"/>
</dbReference>
<dbReference type="GO" id="GO:0008236">
    <property type="term" value="F:serine-type peptidase activity"/>
    <property type="evidence" value="ECO:0007669"/>
    <property type="project" value="InterPro"/>
</dbReference>
<dbReference type="GO" id="GO:0008239">
    <property type="term" value="F:dipeptidyl-peptidase activity"/>
    <property type="evidence" value="ECO:0007669"/>
    <property type="project" value="TreeGrafter"/>
</dbReference>
<feature type="signal peptide" evidence="2">
    <location>
        <begin position="1"/>
        <end position="21"/>
    </location>
</feature>
<dbReference type="PANTHER" id="PTHR11731:SF193">
    <property type="entry name" value="DIPEPTIDYL PEPTIDASE 9"/>
    <property type="match status" value="1"/>
</dbReference>
<dbReference type="Pfam" id="PF00930">
    <property type="entry name" value="DPPIV_N"/>
    <property type="match status" value="1"/>
</dbReference>
<dbReference type="EMBL" id="CP050063">
    <property type="protein sequence ID" value="QIP12144.1"/>
    <property type="molecule type" value="Genomic_DNA"/>
</dbReference>
<evidence type="ECO:0000313" key="5">
    <source>
        <dbReference type="EMBL" id="QIP12144.1"/>
    </source>
</evidence>
<reference evidence="5 6" key="1">
    <citation type="submission" date="2020-03" db="EMBL/GenBank/DDBJ databases">
        <authorList>
            <person name="Kim M.K."/>
        </authorList>
    </citation>
    <scope>NUCLEOTIDE SEQUENCE [LARGE SCALE GENOMIC DNA]</scope>
    <source>
        <strain evidence="5 6">BT328</strain>
    </source>
</reference>
<dbReference type="RefSeq" id="WP_167206002.1">
    <property type="nucleotide sequence ID" value="NZ_CP050063.1"/>
</dbReference>
<dbReference type="AlphaFoldDB" id="A0A6G9AIH7"/>
<dbReference type="GO" id="GO:0006508">
    <property type="term" value="P:proteolysis"/>
    <property type="evidence" value="ECO:0007669"/>
    <property type="project" value="InterPro"/>
</dbReference>
<keyword evidence="1" id="KW-0325">Glycoprotein</keyword>
<keyword evidence="6" id="KW-1185">Reference proteome</keyword>
<evidence type="ECO:0000259" key="4">
    <source>
        <dbReference type="Pfam" id="PF00930"/>
    </source>
</evidence>
<name>A0A6G9AIH7_9BACT</name>
<dbReference type="InterPro" id="IPR029058">
    <property type="entry name" value="AB_hydrolase_fold"/>
</dbReference>